<keyword evidence="5" id="KW-1185">Reference proteome</keyword>
<dbReference type="InterPro" id="IPR023210">
    <property type="entry name" value="NADP_OxRdtase_dom"/>
</dbReference>
<feature type="compositionally biased region" description="Low complexity" evidence="2">
    <location>
        <begin position="146"/>
        <end position="168"/>
    </location>
</feature>
<dbReference type="SUPFAM" id="SSF51430">
    <property type="entry name" value="NAD(P)-linked oxidoreductase"/>
    <property type="match status" value="1"/>
</dbReference>
<evidence type="ECO:0000256" key="2">
    <source>
        <dbReference type="SAM" id="MobiDB-lite"/>
    </source>
</evidence>
<dbReference type="InterPro" id="IPR036812">
    <property type="entry name" value="NAD(P)_OxRdtase_dom_sf"/>
</dbReference>
<evidence type="ECO:0000313" key="4">
    <source>
        <dbReference type="EMBL" id="MBW5420883.1"/>
    </source>
</evidence>
<accession>A0ABS6YHK3</accession>
<name>A0ABS6YHK3_9ACTN</name>
<feature type="region of interest" description="Disordered" evidence="2">
    <location>
        <begin position="51"/>
        <end position="76"/>
    </location>
</feature>
<dbReference type="Proteomes" id="UP001197114">
    <property type="component" value="Unassembled WGS sequence"/>
</dbReference>
<keyword evidence="1" id="KW-0560">Oxidoreductase</keyword>
<feature type="compositionally biased region" description="Basic and acidic residues" evidence="2">
    <location>
        <begin position="63"/>
        <end position="75"/>
    </location>
</feature>
<comment type="caution">
    <text evidence="4">The sequence shown here is derived from an EMBL/GenBank/DDBJ whole genome shotgun (WGS) entry which is preliminary data.</text>
</comment>
<feature type="region of interest" description="Disordered" evidence="2">
    <location>
        <begin position="132"/>
        <end position="176"/>
    </location>
</feature>
<organism evidence="4 5">
    <name type="scientific">Streptomyces anatolicus</name>
    <dbReference type="NCBI Taxonomy" id="2675858"/>
    <lineage>
        <taxon>Bacteria</taxon>
        <taxon>Bacillati</taxon>
        <taxon>Actinomycetota</taxon>
        <taxon>Actinomycetes</taxon>
        <taxon>Kitasatosporales</taxon>
        <taxon>Streptomycetaceae</taxon>
        <taxon>Streptomyces</taxon>
    </lineage>
</organism>
<reference evidence="4 5" key="1">
    <citation type="submission" date="2019-11" db="EMBL/GenBank/DDBJ databases">
        <authorList>
            <person name="Ay H."/>
        </authorList>
    </citation>
    <scope>NUCLEOTIDE SEQUENCE [LARGE SCALE GENOMIC DNA]</scope>
    <source>
        <strain evidence="4 5">BG9H</strain>
    </source>
</reference>
<dbReference type="PANTHER" id="PTHR43364">
    <property type="entry name" value="NADH-SPECIFIC METHYLGLYOXAL REDUCTASE-RELATED"/>
    <property type="match status" value="1"/>
</dbReference>
<dbReference type="EMBL" id="WMBF01000023">
    <property type="protein sequence ID" value="MBW5420883.1"/>
    <property type="molecule type" value="Genomic_DNA"/>
</dbReference>
<dbReference type="PANTHER" id="PTHR43364:SF4">
    <property type="entry name" value="NAD(P)-LINKED OXIDOREDUCTASE SUPERFAMILY PROTEIN"/>
    <property type="match status" value="1"/>
</dbReference>
<evidence type="ECO:0000259" key="3">
    <source>
        <dbReference type="Pfam" id="PF00248"/>
    </source>
</evidence>
<feature type="domain" description="NADP-dependent oxidoreductase" evidence="3">
    <location>
        <begin position="177"/>
        <end position="290"/>
    </location>
</feature>
<protein>
    <recommendedName>
        <fullName evidence="3">NADP-dependent oxidoreductase domain-containing protein</fullName>
    </recommendedName>
</protein>
<dbReference type="Gene3D" id="3.20.20.100">
    <property type="entry name" value="NADP-dependent oxidoreductase domain"/>
    <property type="match status" value="1"/>
</dbReference>
<evidence type="ECO:0000313" key="5">
    <source>
        <dbReference type="Proteomes" id="UP001197114"/>
    </source>
</evidence>
<evidence type="ECO:0000256" key="1">
    <source>
        <dbReference type="ARBA" id="ARBA00023002"/>
    </source>
</evidence>
<proteinExistence type="predicted"/>
<feature type="compositionally biased region" description="Low complexity" evidence="2">
    <location>
        <begin position="7"/>
        <end position="18"/>
    </location>
</feature>
<feature type="region of interest" description="Disordered" evidence="2">
    <location>
        <begin position="1"/>
        <end position="32"/>
    </location>
</feature>
<dbReference type="Pfam" id="PF00248">
    <property type="entry name" value="Aldo_ket_red"/>
    <property type="match status" value="1"/>
</dbReference>
<sequence length="313" mass="33458">MWRRSARTCCRSSASGRCPQASDDGGEETGRLGGEVGCQGARFGGGAVQLDESGRRVRGRPRARGEQRGGEDQVLRRFGAQARVRAGEGGGQGVHRRGGRLFVGADGVERDVVLQCGRRVAEQIAEERVGVEAVREESGEAGGGRAAPAGRLVPPAGRARPSPGSPRRTGGGLPAPGTDCIDLYQIHRLAPSTDIEETLSALTDPLRSGKVPAIGTSTFPAAQLVKARWTAEHRALARFRAEQLPYSIIARGAERDVLPLMERYGMGVLVWSPLGSGLLTGRYRKGHRPTGGRVAMERARFTHERKRDTRSAA</sequence>
<gene>
    <name evidence="4" type="ORF">GKQ77_04765</name>
</gene>
<dbReference type="InterPro" id="IPR050523">
    <property type="entry name" value="AKR_Detox_Biosynth"/>
</dbReference>